<name>A0A398D2I5_9BACL</name>
<dbReference type="Proteomes" id="UP000266340">
    <property type="component" value="Unassembled WGS sequence"/>
</dbReference>
<dbReference type="EMBL" id="QXJM01000014">
    <property type="protein sequence ID" value="RIE05284.1"/>
    <property type="molecule type" value="Genomic_DNA"/>
</dbReference>
<proteinExistence type="predicted"/>
<keyword evidence="2" id="KW-1185">Reference proteome</keyword>
<accession>A0A398D2I5</accession>
<organism evidence="1 2">
    <name type="scientific">Cohnella faecalis</name>
    <dbReference type="NCBI Taxonomy" id="2315694"/>
    <lineage>
        <taxon>Bacteria</taxon>
        <taxon>Bacillati</taxon>
        <taxon>Bacillota</taxon>
        <taxon>Bacilli</taxon>
        <taxon>Bacillales</taxon>
        <taxon>Paenibacillaceae</taxon>
        <taxon>Cohnella</taxon>
    </lineage>
</organism>
<gene>
    <name evidence="1" type="ORF">D3H35_01835</name>
</gene>
<evidence type="ECO:0000313" key="2">
    <source>
        <dbReference type="Proteomes" id="UP000266340"/>
    </source>
</evidence>
<sequence length="90" mass="10339">MSRRKRRLEPLPEKVFLEEVERPFLLLLLVLLSGEIDHFDFNSPVLHQLFERGVDAGADEIDLRLDAPLICVYTRSKSAVISTFRADASR</sequence>
<reference evidence="1 2" key="1">
    <citation type="submission" date="2018-09" db="EMBL/GenBank/DDBJ databases">
        <title>Cohnella cavernae sp. nov., isolated from a karst cave.</title>
        <authorList>
            <person name="Zhu H."/>
        </authorList>
    </citation>
    <scope>NUCLEOTIDE SEQUENCE [LARGE SCALE GENOMIC DNA]</scope>
    <source>
        <strain evidence="1 2">K2E09-144</strain>
    </source>
</reference>
<dbReference type="AlphaFoldDB" id="A0A398D2I5"/>
<comment type="caution">
    <text evidence="1">The sequence shown here is derived from an EMBL/GenBank/DDBJ whole genome shotgun (WGS) entry which is preliminary data.</text>
</comment>
<evidence type="ECO:0000313" key="1">
    <source>
        <dbReference type="EMBL" id="RIE05284.1"/>
    </source>
</evidence>
<protein>
    <submittedName>
        <fullName evidence="1">Uncharacterized protein</fullName>
    </submittedName>
</protein>